<organism evidence="1 2">
    <name type="scientific">Aquibacillus koreensis</name>
    <dbReference type="NCBI Taxonomy" id="279446"/>
    <lineage>
        <taxon>Bacteria</taxon>
        <taxon>Bacillati</taxon>
        <taxon>Bacillota</taxon>
        <taxon>Bacilli</taxon>
        <taxon>Bacillales</taxon>
        <taxon>Bacillaceae</taxon>
        <taxon>Aquibacillus</taxon>
    </lineage>
</organism>
<evidence type="ECO:0000313" key="2">
    <source>
        <dbReference type="Proteomes" id="UP001145072"/>
    </source>
</evidence>
<name>A0A9X4AGX3_9BACI</name>
<dbReference type="Proteomes" id="UP001145072">
    <property type="component" value="Unassembled WGS sequence"/>
</dbReference>
<comment type="caution">
    <text evidence="1">The sequence shown here is derived from an EMBL/GenBank/DDBJ whole genome shotgun (WGS) entry which is preliminary data.</text>
</comment>
<proteinExistence type="predicted"/>
<gene>
    <name evidence="1" type="ORF">NC661_01790</name>
</gene>
<dbReference type="RefSeq" id="WP_259871512.1">
    <property type="nucleotide sequence ID" value="NZ_JAMQJZ010000001.1"/>
</dbReference>
<sequence length="57" mass="6468">MRLHPKQAGNNAIDHLYGANFHRFVEMESSVDSMEIAQELGLSLGDVKKLKEKLKRS</sequence>
<evidence type="ECO:0000313" key="1">
    <source>
        <dbReference type="EMBL" id="MDC3419109.1"/>
    </source>
</evidence>
<accession>A0A9X4AGX3</accession>
<reference evidence="1" key="1">
    <citation type="submission" date="2022-06" db="EMBL/GenBank/DDBJ databases">
        <title>Aquibacillus sp. a new bacterium isolated from soil saline samples.</title>
        <authorList>
            <person name="Galisteo C."/>
            <person name="De La Haba R."/>
            <person name="Sanchez-Porro C."/>
            <person name="Ventosa A."/>
        </authorList>
    </citation>
    <scope>NUCLEOTIDE SEQUENCE</scope>
    <source>
        <strain evidence="1">JCM 12387</strain>
    </source>
</reference>
<dbReference type="EMBL" id="JAMQJZ010000001">
    <property type="protein sequence ID" value="MDC3419109.1"/>
    <property type="molecule type" value="Genomic_DNA"/>
</dbReference>
<protein>
    <recommendedName>
        <fullName evidence="3">RNA polymerase subunit sigma-70</fullName>
    </recommendedName>
</protein>
<evidence type="ECO:0008006" key="3">
    <source>
        <dbReference type="Google" id="ProtNLM"/>
    </source>
</evidence>
<dbReference type="AlphaFoldDB" id="A0A9X4AGX3"/>
<keyword evidence="2" id="KW-1185">Reference proteome</keyword>